<evidence type="ECO:0000313" key="7">
    <source>
        <dbReference type="EMBL" id="GBO92899.1"/>
    </source>
</evidence>
<dbReference type="Proteomes" id="UP000266091">
    <property type="component" value="Unassembled WGS sequence"/>
</dbReference>
<keyword evidence="8" id="KW-1185">Reference proteome</keyword>
<evidence type="ECO:0000313" key="8">
    <source>
        <dbReference type="Proteomes" id="UP000266091"/>
    </source>
</evidence>
<sequence>MSAVQIDVFRLSKERGTASGKFTAAELPLLAGHDGQFTEGQVEWSATGTEGRKHLAGAILRIEGKLIGSCCRCGDPLTVDVHLKTSFLFTKTESEADSMPISEDGEDEVVVGSSHFDVANWVQEELLLKLPLYPAHDVCKAPELPTDEEEELEDARPNPFAVLSSLKKH</sequence>
<dbReference type="PANTHER" id="PTHR38099:SF1">
    <property type="entry name" value="LARGE RIBOSOMAL RNA SUBUNIT ACCUMULATION PROTEIN YCED"/>
    <property type="match status" value="1"/>
</dbReference>
<reference evidence="7 8" key="1">
    <citation type="journal article" date="2018" name="Int. J. Syst. Evol. Microbiol.">
        <title>Mesosutterella multiformis gen. nov., sp. nov., a member of the family Sutterellaceae and Sutterella megalosphaeroides sp. nov., isolated from human faeces.</title>
        <authorList>
            <person name="Sakamoto M."/>
            <person name="Ikeyama N."/>
            <person name="Kunihiro T."/>
            <person name="Iino T."/>
            <person name="Yuki M."/>
            <person name="Ohkuma M."/>
        </authorList>
    </citation>
    <scope>NUCLEOTIDE SEQUENCE [LARGE SCALE GENOMIC DNA]</scope>
    <source>
        <strain evidence="7 8">4NBBH2</strain>
    </source>
</reference>
<dbReference type="GO" id="GO:0005829">
    <property type="term" value="C:cytosol"/>
    <property type="evidence" value="ECO:0007669"/>
    <property type="project" value="TreeGrafter"/>
</dbReference>
<name>A0A388SBN2_9BURK</name>
<protein>
    <recommendedName>
        <fullName evidence="3">Large ribosomal RNA subunit accumulation protein YceD</fullName>
    </recommendedName>
    <alternativeName>
        <fullName evidence="5">23S rRNA accumulation protein YceD</fullName>
    </alternativeName>
</protein>
<comment type="function">
    <text evidence="1">Plays a role in synthesis, processing and/or stability of 23S rRNA.</text>
</comment>
<organism evidence="7 8">
    <name type="scientific">Mesosutterella multiformis</name>
    <dbReference type="NCBI Taxonomy" id="2259133"/>
    <lineage>
        <taxon>Bacteria</taxon>
        <taxon>Pseudomonadati</taxon>
        <taxon>Pseudomonadota</taxon>
        <taxon>Betaproteobacteria</taxon>
        <taxon>Burkholderiales</taxon>
        <taxon>Sutterellaceae</taxon>
        <taxon>Mesosutterella</taxon>
    </lineage>
</organism>
<dbReference type="EMBL" id="BGZJ01000001">
    <property type="protein sequence ID" value="GBO92899.1"/>
    <property type="molecule type" value="Genomic_DNA"/>
</dbReference>
<dbReference type="InterPro" id="IPR039255">
    <property type="entry name" value="YceD_bac"/>
</dbReference>
<dbReference type="OrthoDB" id="5297600at2"/>
<evidence type="ECO:0000256" key="5">
    <source>
        <dbReference type="ARBA" id="ARBA00031841"/>
    </source>
</evidence>
<evidence type="ECO:0000256" key="4">
    <source>
        <dbReference type="ARBA" id="ARBA00022517"/>
    </source>
</evidence>
<evidence type="ECO:0000256" key="3">
    <source>
        <dbReference type="ARBA" id="ARBA00015716"/>
    </source>
</evidence>
<comment type="similarity">
    <text evidence="2">Belongs to the DUF177 domain family.</text>
</comment>
<proteinExistence type="inferred from homology"/>
<accession>A0A388SBN2</accession>
<dbReference type="AlphaFoldDB" id="A0A388SBN2"/>
<evidence type="ECO:0000256" key="2">
    <source>
        <dbReference type="ARBA" id="ARBA00010740"/>
    </source>
</evidence>
<dbReference type="RefSeq" id="WP_116269396.1">
    <property type="nucleotide sequence ID" value="NZ_BGZJ01000001.1"/>
</dbReference>
<feature type="region of interest" description="Disordered" evidence="6">
    <location>
        <begin position="144"/>
        <end position="169"/>
    </location>
</feature>
<keyword evidence="4" id="KW-0690">Ribosome biogenesis</keyword>
<dbReference type="Pfam" id="PF02620">
    <property type="entry name" value="YceD"/>
    <property type="match status" value="1"/>
</dbReference>
<evidence type="ECO:0000256" key="1">
    <source>
        <dbReference type="ARBA" id="ARBA00002868"/>
    </source>
</evidence>
<dbReference type="GO" id="GO:0042254">
    <property type="term" value="P:ribosome biogenesis"/>
    <property type="evidence" value="ECO:0007669"/>
    <property type="project" value="UniProtKB-KW"/>
</dbReference>
<evidence type="ECO:0000256" key="6">
    <source>
        <dbReference type="SAM" id="MobiDB-lite"/>
    </source>
</evidence>
<comment type="caution">
    <text evidence="7">The sequence shown here is derived from an EMBL/GenBank/DDBJ whole genome shotgun (WGS) entry which is preliminary data.</text>
</comment>
<dbReference type="InterPro" id="IPR003772">
    <property type="entry name" value="YceD"/>
</dbReference>
<dbReference type="PANTHER" id="PTHR38099">
    <property type="entry name" value="LARGE RIBOSOMAL RNA SUBUNIT ACCUMULATION PROTEIN YCED"/>
    <property type="match status" value="1"/>
</dbReference>
<gene>
    <name evidence="7" type="ORF">MESMUL_02530</name>
</gene>